<dbReference type="EMBL" id="KC285586">
    <property type="protein sequence ID" value="AGE14594.1"/>
    <property type="molecule type" value="Genomic_DNA"/>
</dbReference>
<gene>
    <name evidence="1" type="primary">orf124</name>
</gene>
<name>M1GMF3_9BASI</name>
<dbReference type="EMBL" id="KC285586">
    <property type="protein sequence ID" value="AGE14602.1"/>
    <property type="molecule type" value="Genomic_DNA"/>
</dbReference>
<dbReference type="GeneID" id="14658461"/>
<accession>M1GMF3</accession>
<protein>
    <submittedName>
        <fullName evidence="1">Uncharacterized protein</fullName>
    </submittedName>
</protein>
<organism evidence="1">
    <name type="scientific">Microbotryum lychnidis-dioicae</name>
    <dbReference type="NCBI Taxonomy" id="288795"/>
    <lineage>
        <taxon>Eukaryota</taxon>
        <taxon>Fungi</taxon>
        <taxon>Dikarya</taxon>
        <taxon>Basidiomycota</taxon>
        <taxon>Pucciniomycotina</taxon>
        <taxon>Microbotryomycetes</taxon>
        <taxon>Microbotryales</taxon>
        <taxon>Microbotryaceae</taxon>
        <taxon>Microbotryum</taxon>
    </lineage>
</organism>
<geneLocation type="mitochondrion" evidence="1"/>
<reference evidence="1" key="1">
    <citation type="submission" date="2012-12" db="EMBL/GenBank/DDBJ databases">
        <authorList>
            <person name="Lang B.F."/>
        </authorList>
    </citation>
    <scope>NUCLEOTIDE SEQUENCE</scope>
    <source>
        <strain evidence="1">MvSl135HT1</strain>
    </source>
</reference>
<evidence type="ECO:0000313" key="1">
    <source>
        <dbReference type="EMBL" id="AGE14594.1"/>
    </source>
</evidence>
<dbReference type="AlphaFoldDB" id="M1GMF3"/>
<dbReference type="RefSeq" id="YP_007475380.1">
    <property type="nucleotide sequence ID" value="NC_020353.1"/>
</dbReference>
<proteinExistence type="predicted"/>
<dbReference type="GeneID" id="14658453"/>
<keyword evidence="1" id="KW-0496">Mitochondrion</keyword>
<sequence length="124" mass="13942">MKLINYNPRSLDLLTLPVANIVTDSTLPLDIRNVTYIYPKTRDPHTKFLQGTSFNRPVICSIVVLKHPAPAPANNSIWLLCHLTGEIIFVSLIDSHNSKLTMMSIVQKILTNVLKSSSWKEKST</sequence>
<dbReference type="RefSeq" id="YP_007475388.1">
    <property type="nucleotide sequence ID" value="NC_020353.1"/>
</dbReference>